<dbReference type="SUPFAM" id="SSF89260">
    <property type="entry name" value="Collagen-binding domain"/>
    <property type="match status" value="1"/>
</dbReference>
<evidence type="ECO:0000313" key="4">
    <source>
        <dbReference type="EMBL" id="EFM08671.1"/>
    </source>
</evidence>
<feature type="compositionally biased region" description="Polar residues" evidence="1">
    <location>
        <begin position="45"/>
        <end position="61"/>
    </location>
</feature>
<dbReference type="Gene3D" id="2.60.120.970">
    <property type="match status" value="1"/>
</dbReference>
<keyword evidence="2" id="KW-0732">Signal</keyword>
<feature type="region of interest" description="Disordered" evidence="1">
    <location>
        <begin position="43"/>
        <end position="62"/>
    </location>
</feature>
<dbReference type="OrthoDB" id="1947745at2"/>
<evidence type="ECO:0000313" key="5">
    <source>
        <dbReference type="Proteomes" id="UP000005387"/>
    </source>
</evidence>
<evidence type="ECO:0000256" key="1">
    <source>
        <dbReference type="SAM" id="MobiDB-lite"/>
    </source>
</evidence>
<proteinExistence type="predicted"/>
<sequence length="954" mass="103892">MQMLIKRVLLSGLLLALCCPIVSVEAGVSDKKPTIAIVSDPVVPEQQTSSVGESAPSTGTDSIAVAPEPDTTLAIPAEVVAKAEAQHKTVVREATGFRNANSRHYQLSDGSYLASITLSDQNYMDDAGTWQPIQTRLIDEADIDNMNIPLSQASSAELKTIMNTNKELRKAKKIDKSNTDYRAPQVPFDVKIPKKINKGYSIGKGAEKLSFTPLGANSVTGSVYGNKVNYNEAWTNTDLQLEVLDSGLKETIILKNNQAPTTFQFQLTSGDLNNLTSFTLQAPWLVDAAGTKKDVKQTIRVQDGKQLIELQVDPTGLEYPVTIDPSVLTKVASQDATCDYDAFCNSSSQYTSTLALGSNDYVYNANSIYAQFDTSSIPLNSTISSATMKLYIEYGYDDNAYMGSAYLITSPWNENTMTIQTRPTYDSAHPVSYSTGWYGATLPSSYPKPGWMQVDVKPFVQSWTTGTANNGILLTLFGYQSTKYVYSKEYSDPTYRPQLIVNYESPPIQPTILTPNGGETIDTTYNISWSPATDPDTVQTQLQYQVQLSQDGGANWADLIALTAAGQIQLNYDFSAKPNSANNLVRVRAYDGVQYGAWDASNSVFTIKHNQAPNAPASLNPGSTSSATPVLVPGNATLSWSFTDPDAGDTQTAYQVQIYNGTTLVVDSNWVVSSLNSYTVSVANPSRNTTFNWKVRTKDNAGAISAFSPLYYVKTNALPTAVITSYSDGQQLADNVLTFTWTYSDANGQAQSNYQILGSQNNWATVAYNSGVLNGGATSFTTTPLASGNWSFKILVKDGMEWSSDVYRNNLTLPNAFEPNDTSAQAFPINYNQNYTSLINASTDIDFYKFTATTNEIDRFVLNVPAGLNYDVYIYDSTMKLITAGIQSAGIAENELFDVKAGNVYYIKIVGVGGSNSTTVPYSFILAPATMQFQTIYQYDSNGNIISKTTTTTS</sequence>
<dbReference type="InterPro" id="IPR003961">
    <property type="entry name" value="FN3_dom"/>
</dbReference>
<organism evidence="4 5">
    <name type="scientific">Paenibacillus curdlanolyticus YK9</name>
    <dbReference type="NCBI Taxonomy" id="717606"/>
    <lineage>
        <taxon>Bacteria</taxon>
        <taxon>Bacillati</taxon>
        <taxon>Bacillota</taxon>
        <taxon>Bacilli</taxon>
        <taxon>Bacillales</taxon>
        <taxon>Paenibacillaceae</taxon>
        <taxon>Paenibacillus</taxon>
    </lineage>
</organism>
<dbReference type="eggNOG" id="COG2730">
    <property type="taxonomic scope" value="Bacteria"/>
</dbReference>
<gene>
    <name evidence="4" type="ORF">PaecuDRAFT_4465</name>
</gene>
<dbReference type="eggNOG" id="COG3209">
    <property type="taxonomic scope" value="Bacteria"/>
</dbReference>
<name>E0IFK5_9BACL</name>
<feature type="signal peptide" evidence="2">
    <location>
        <begin position="1"/>
        <end position="26"/>
    </location>
</feature>
<keyword evidence="5" id="KW-1185">Reference proteome</keyword>
<evidence type="ECO:0000259" key="3">
    <source>
        <dbReference type="PROSITE" id="PS50853"/>
    </source>
</evidence>
<dbReference type="AlphaFoldDB" id="E0IFK5"/>
<reference evidence="4 5" key="1">
    <citation type="submission" date="2010-07" db="EMBL/GenBank/DDBJ databases">
        <title>The draft genome of Paenibacillus curdlanolyticus YK9.</title>
        <authorList>
            <consortium name="US DOE Joint Genome Institute (JGI-PGF)"/>
            <person name="Lucas S."/>
            <person name="Copeland A."/>
            <person name="Lapidus A."/>
            <person name="Cheng J.-F."/>
            <person name="Bruce D."/>
            <person name="Goodwin L."/>
            <person name="Pitluck S."/>
            <person name="Land M.L."/>
            <person name="Hauser L."/>
            <person name="Chang Y.-J."/>
            <person name="Jeffries C."/>
            <person name="Anderson I.J."/>
            <person name="Johnson E."/>
            <person name="Loganathan U."/>
            <person name="Mulhopadhyay B."/>
            <person name="Kyrpides N."/>
            <person name="Woyke T.J."/>
        </authorList>
    </citation>
    <scope>NUCLEOTIDE SEQUENCE [LARGE SCALE GENOMIC DNA]</scope>
    <source>
        <strain evidence="4 5">YK9</strain>
    </source>
</reference>
<feature type="chain" id="PRO_5039045849" description="Fibronectin type-III domain-containing protein" evidence="2">
    <location>
        <begin position="27"/>
        <end position="954"/>
    </location>
</feature>
<dbReference type="Pfam" id="PF25788">
    <property type="entry name" value="Ig_Rha78A_N"/>
    <property type="match status" value="1"/>
</dbReference>
<dbReference type="Proteomes" id="UP000005387">
    <property type="component" value="Unassembled WGS sequence"/>
</dbReference>
<dbReference type="STRING" id="717606.PaecuDRAFT_4465"/>
<dbReference type="NCBIfam" id="NF033679">
    <property type="entry name" value="DNRLRE_dom"/>
    <property type="match status" value="1"/>
</dbReference>
<dbReference type="PROSITE" id="PS50853">
    <property type="entry name" value="FN3"/>
    <property type="match status" value="1"/>
</dbReference>
<evidence type="ECO:0000256" key="2">
    <source>
        <dbReference type="SAM" id="SignalP"/>
    </source>
</evidence>
<dbReference type="InterPro" id="IPR013783">
    <property type="entry name" value="Ig-like_fold"/>
</dbReference>
<protein>
    <recommendedName>
        <fullName evidence="3">Fibronectin type-III domain-containing protein</fullName>
    </recommendedName>
</protein>
<dbReference type="EMBL" id="AEDD01000014">
    <property type="protein sequence ID" value="EFM08671.1"/>
    <property type="molecule type" value="Genomic_DNA"/>
</dbReference>
<dbReference type="InterPro" id="IPR036116">
    <property type="entry name" value="FN3_sf"/>
</dbReference>
<dbReference type="Gene3D" id="2.60.120.380">
    <property type="match status" value="1"/>
</dbReference>
<dbReference type="SUPFAM" id="SSF49265">
    <property type="entry name" value="Fibronectin type III"/>
    <property type="match status" value="1"/>
</dbReference>
<dbReference type="Gene3D" id="2.60.40.10">
    <property type="entry name" value="Immunoglobulins"/>
    <property type="match status" value="1"/>
</dbReference>
<accession>E0IFK5</accession>
<feature type="domain" description="Fibronectin type-III" evidence="3">
    <location>
        <begin position="620"/>
        <end position="718"/>
    </location>
</feature>
<dbReference type="RefSeq" id="WP_006040448.1">
    <property type="nucleotide sequence ID" value="NZ_AEDD01000014.1"/>
</dbReference>